<evidence type="ECO:0000313" key="2">
    <source>
        <dbReference type="Proteomes" id="UP000487757"/>
    </source>
</evidence>
<gene>
    <name evidence="1" type="ORF">GJU39_17140</name>
</gene>
<sequence length="131" mass="14785">MPYLQLEVIRNYPYETKQLLAKKLGVLYSDIMKVDQNRITISIRELGEGSIWRCSNTEPMPAAIMMCDIRSGREANTRALLSKSIIAICNEVLDLEAGQLNIEFTQHSGDEMYHQRLGGFSADWSADEGSI</sequence>
<dbReference type="Proteomes" id="UP000487757">
    <property type="component" value="Unassembled WGS sequence"/>
</dbReference>
<organism evidence="1 2">
    <name type="scientific">Pedobacter petrophilus</name>
    <dbReference type="NCBI Taxonomy" id="1908241"/>
    <lineage>
        <taxon>Bacteria</taxon>
        <taxon>Pseudomonadati</taxon>
        <taxon>Bacteroidota</taxon>
        <taxon>Sphingobacteriia</taxon>
        <taxon>Sphingobacteriales</taxon>
        <taxon>Sphingobacteriaceae</taxon>
        <taxon>Pedobacter</taxon>
    </lineage>
</organism>
<dbReference type="OrthoDB" id="277193at2"/>
<accession>A0A7K0G339</accession>
<name>A0A7K0G339_9SPHI</name>
<dbReference type="RefSeq" id="WP_154282224.1">
    <property type="nucleotide sequence ID" value="NZ_JBHUJQ010000001.1"/>
</dbReference>
<reference evidence="1 2" key="1">
    <citation type="submission" date="2019-11" db="EMBL/GenBank/DDBJ databases">
        <title>Pedobacter petrophilus genome.</title>
        <authorList>
            <person name="Feldbauer M.J."/>
            <person name="Newman J.D."/>
        </authorList>
    </citation>
    <scope>NUCLEOTIDE SEQUENCE [LARGE SCALE GENOMIC DNA]</scope>
    <source>
        <strain evidence="1 2">LMG 29686</strain>
    </source>
</reference>
<dbReference type="InterPro" id="IPR014347">
    <property type="entry name" value="Tautomerase/MIF_sf"/>
</dbReference>
<proteinExistence type="predicted"/>
<dbReference type="Gene3D" id="3.30.429.10">
    <property type="entry name" value="Macrophage Migration Inhibitory Factor"/>
    <property type="match status" value="1"/>
</dbReference>
<dbReference type="AlphaFoldDB" id="A0A7K0G339"/>
<comment type="caution">
    <text evidence="1">The sequence shown here is derived from an EMBL/GenBank/DDBJ whole genome shotgun (WGS) entry which is preliminary data.</text>
</comment>
<dbReference type="EMBL" id="WKKH01000032">
    <property type="protein sequence ID" value="MRX77810.1"/>
    <property type="molecule type" value="Genomic_DNA"/>
</dbReference>
<evidence type="ECO:0000313" key="1">
    <source>
        <dbReference type="EMBL" id="MRX77810.1"/>
    </source>
</evidence>
<keyword evidence="2" id="KW-1185">Reference proteome</keyword>
<protein>
    <submittedName>
        <fullName evidence="1">Tautomerase</fullName>
    </submittedName>
</protein>